<reference evidence="1" key="1">
    <citation type="submission" date="2023-08" db="EMBL/GenBank/DDBJ databases">
        <title>A de novo genome assembly of Solanum verrucosum Schlechtendal, a Mexican diploid species geographically isolated from the other diploid A-genome species in potato relatives.</title>
        <authorList>
            <person name="Hosaka K."/>
        </authorList>
    </citation>
    <scope>NUCLEOTIDE SEQUENCE</scope>
    <source>
        <tissue evidence="1">Young leaves</tissue>
    </source>
</reference>
<dbReference type="SUPFAM" id="SSF56672">
    <property type="entry name" value="DNA/RNA polymerases"/>
    <property type="match status" value="1"/>
</dbReference>
<dbReference type="InterPro" id="IPR021109">
    <property type="entry name" value="Peptidase_aspartic_dom_sf"/>
</dbReference>
<gene>
    <name evidence="1" type="ORF">MTR67_043535</name>
</gene>
<dbReference type="InterPro" id="IPR043502">
    <property type="entry name" value="DNA/RNA_pol_sf"/>
</dbReference>
<dbReference type="Proteomes" id="UP001234989">
    <property type="component" value="Chromosome 10"/>
</dbReference>
<name>A0AAF0ZUT5_SOLVR</name>
<sequence length="192" mass="21569">MIYFDVILGMDWLQSCYASIDCRTRVVKFQFLNELVLEWKGGNSMPKAFLGHIVSSKVIEVDPKNTDTVKSWPRLYPIHILKNLGFGWLGCVLMKNCKDIAYSSRQLKIHEKNYPTHDFELAAGECGGRLSMGNVAQIENDKKELVRDVHRLAWLGVQLVDSTKVGVMVHNGSQSSFVANVKATQGLDPTLV</sequence>
<evidence type="ECO:0000313" key="2">
    <source>
        <dbReference type="Proteomes" id="UP001234989"/>
    </source>
</evidence>
<proteinExistence type="predicted"/>
<protein>
    <submittedName>
        <fullName evidence="1">Uncharacterized protein</fullName>
    </submittedName>
</protein>
<dbReference type="AlphaFoldDB" id="A0AAF0ZUT5"/>
<evidence type="ECO:0000313" key="1">
    <source>
        <dbReference type="EMBL" id="WMV50150.1"/>
    </source>
</evidence>
<dbReference type="Pfam" id="PF08284">
    <property type="entry name" value="RVP_2"/>
    <property type="match status" value="1"/>
</dbReference>
<accession>A0AAF0ZUT5</accession>
<dbReference type="EMBL" id="CP133621">
    <property type="protein sequence ID" value="WMV50150.1"/>
    <property type="molecule type" value="Genomic_DNA"/>
</dbReference>
<organism evidence="1 2">
    <name type="scientific">Solanum verrucosum</name>
    <dbReference type="NCBI Taxonomy" id="315347"/>
    <lineage>
        <taxon>Eukaryota</taxon>
        <taxon>Viridiplantae</taxon>
        <taxon>Streptophyta</taxon>
        <taxon>Embryophyta</taxon>
        <taxon>Tracheophyta</taxon>
        <taxon>Spermatophyta</taxon>
        <taxon>Magnoliopsida</taxon>
        <taxon>eudicotyledons</taxon>
        <taxon>Gunneridae</taxon>
        <taxon>Pentapetalae</taxon>
        <taxon>asterids</taxon>
        <taxon>lamiids</taxon>
        <taxon>Solanales</taxon>
        <taxon>Solanaceae</taxon>
        <taxon>Solanoideae</taxon>
        <taxon>Solaneae</taxon>
        <taxon>Solanum</taxon>
    </lineage>
</organism>
<keyword evidence="2" id="KW-1185">Reference proteome</keyword>
<dbReference type="Gene3D" id="2.40.70.10">
    <property type="entry name" value="Acid Proteases"/>
    <property type="match status" value="1"/>
</dbReference>